<dbReference type="SMART" id="SM00086">
    <property type="entry name" value="PAC"/>
    <property type="match status" value="1"/>
</dbReference>
<evidence type="ECO:0000256" key="5">
    <source>
        <dbReference type="ARBA" id="ARBA00022777"/>
    </source>
</evidence>
<dbReference type="CDD" id="cd00130">
    <property type="entry name" value="PAS"/>
    <property type="match status" value="1"/>
</dbReference>
<keyword evidence="7" id="KW-0812">Transmembrane</keyword>
<dbReference type="Pfam" id="PF00672">
    <property type="entry name" value="HAMP"/>
    <property type="match status" value="1"/>
</dbReference>
<keyword evidence="5" id="KW-0418">Kinase</keyword>
<organism evidence="11 12">
    <name type="scientific">Aerosakkonema funiforme FACHB-1375</name>
    <dbReference type="NCBI Taxonomy" id="2949571"/>
    <lineage>
        <taxon>Bacteria</taxon>
        <taxon>Bacillati</taxon>
        <taxon>Cyanobacteriota</taxon>
        <taxon>Cyanophyceae</taxon>
        <taxon>Oscillatoriophycideae</taxon>
        <taxon>Aerosakkonematales</taxon>
        <taxon>Aerosakkonemataceae</taxon>
        <taxon>Aerosakkonema</taxon>
    </lineage>
</organism>
<evidence type="ECO:0000313" key="11">
    <source>
        <dbReference type="EMBL" id="MBD2185340.1"/>
    </source>
</evidence>
<dbReference type="SMART" id="SM00304">
    <property type="entry name" value="HAMP"/>
    <property type="match status" value="1"/>
</dbReference>
<comment type="catalytic activity">
    <reaction evidence="1">
        <text>ATP + protein L-histidine = ADP + protein N-phospho-L-histidine.</text>
        <dbReference type="EC" id="2.7.13.3"/>
    </reaction>
</comment>
<keyword evidence="7" id="KW-1133">Transmembrane helix</keyword>
<dbReference type="CDD" id="cd06225">
    <property type="entry name" value="HAMP"/>
    <property type="match status" value="1"/>
</dbReference>
<dbReference type="InterPro" id="IPR035965">
    <property type="entry name" value="PAS-like_dom_sf"/>
</dbReference>
<dbReference type="InterPro" id="IPR001610">
    <property type="entry name" value="PAC"/>
</dbReference>
<dbReference type="PROSITE" id="PS50112">
    <property type="entry name" value="PAS"/>
    <property type="match status" value="1"/>
</dbReference>
<reference evidence="11" key="1">
    <citation type="journal article" date="2015" name="ISME J.">
        <title>Draft Genome Sequence of Streptomyces incarnatus NRRL8089, which Produces the Nucleoside Antibiotic Sinefungin.</title>
        <authorList>
            <person name="Oshima K."/>
            <person name="Hattori M."/>
            <person name="Shimizu H."/>
            <person name="Fukuda K."/>
            <person name="Nemoto M."/>
            <person name="Inagaki K."/>
            <person name="Tamura T."/>
        </authorList>
    </citation>
    <scope>NUCLEOTIDE SEQUENCE</scope>
    <source>
        <strain evidence="11">FACHB-1375</strain>
    </source>
</reference>
<dbReference type="GO" id="GO:0016020">
    <property type="term" value="C:membrane"/>
    <property type="evidence" value="ECO:0007669"/>
    <property type="project" value="InterPro"/>
</dbReference>
<evidence type="ECO:0000259" key="9">
    <source>
        <dbReference type="PROSITE" id="PS50113"/>
    </source>
</evidence>
<dbReference type="Proteomes" id="UP000641646">
    <property type="component" value="Unassembled WGS sequence"/>
</dbReference>
<dbReference type="Gene3D" id="3.30.450.20">
    <property type="entry name" value="PAS domain"/>
    <property type="match status" value="2"/>
</dbReference>
<keyword evidence="7" id="KW-0472">Membrane</keyword>
<dbReference type="AlphaFoldDB" id="A0A926VK76"/>
<evidence type="ECO:0000256" key="7">
    <source>
        <dbReference type="SAM" id="Phobius"/>
    </source>
</evidence>
<dbReference type="SUPFAM" id="SSF158472">
    <property type="entry name" value="HAMP domain-like"/>
    <property type="match status" value="1"/>
</dbReference>
<proteinExistence type="predicted"/>
<keyword evidence="4" id="KW-0808">Transferase</keyword>
<gene>
    <name evidence="11" type="ORF">H6G03_30405</name>
</gene>
<dbReference type="RefSeq" id="WP_190473525.1">
    <property type="nucleotide sequence ID" value="NZ_JACJPW010000117.1"/>
</dbReference>
<dbReference type="InterPro" id="IPR052162">
    <property type="entry name" value="Sensor_kinase/Photoreceptor"/>
</dbReference>
<dbReference type="PROSITE" id="PS50113">
    <property type="entry name" value="PAC"/>
    <property type="match status" value="1"/>
</dbReference>
<feature type="transmembrane region" description="Helical" evidence="7">
    <location>
        <begin position="362"/>
        <end position="384"/>
    </location>
</feature>
<keyword evidence="6" id="KW-0175">Coiled coil</keyword>
<keyword evidence="3" id="KW-0597">Phosphoprotein</keyword>
<accession>A0A926VK76</accession>
<evidence type="ECO:0000259" key="8">
    <source>
        <dbReference type="PROSITE" id="PS50112"/>
    </source>
</evidence>
<evidence type="ECO:0000313" key="12">
    <source>
        <dbReference type="Proteomes" id="UP000641646"/>
    </source>
</evidence>
<dbReference type="InterPro" id="IPR003660">
    <property type="entry name" value="HAMP_dom"/>
</dbReference>
<evidence type="ECO:0000256" key="2">
    <source>
        <dbReference type="ARBA" id="ARBA00012438"/>
    </source>
</evidence>
<feature type="coiled-coil region" evidence="6">
    <location>
        <begin position="554"/>
        <end position="595"/>
    </location>
</feature>
<feature type="domain" description="PAS" evidence="8">
    <location>
        <begin position="446"/>
        <end position="483"/>
    </location>
</feature>
<dbReference type="EC" id="2.7.13.3" evidence="2"/>
<feature type="coiled-coil region" evidence="6">
    <location>
        <begin position="426"/>
        <end position="456"/>
    </location>
</feature>
<dbReference type="NCBIfam" id="TIGR00229">
    <property type="entry name" value="sensory_box"/>
    <property type="match status" value="1"/>
</dbReference>
<feature type="domain" description="HAMP" evidence="10">
    <location>
        <begin position="382"/>
        <end position="434"/>
    </location>
</feature>
<feature type="transmembrane region" description="Helical" evidence="7">
    <location>
        <begin position="21"/>
        <end position="43"/>
    </location>
</feature>
<dbReference type="PANTHER" id="PTHR43304">
    <property type="entry name" value="PHYTOCHROME-LIKE PROTEIN CPH1"/>
    <property type="match status" value="1"/>
</dbReference>
<reference evidence="11" key="2">
    <citation type="submission" date="2020-08" db="EMBL/GenBank/DDBJ databases">
        <authorList>
            <person name="Chen M."/>
            <person name="Teng W."/>
            <person name="Zhao L."/>
            <person name="Hu C."/>
            <person name="Zhou Y."/>
            <person name="Han B."/>
            <person name="Song L."/>
            <person name="Shu W."/>
        </authorList>
    </citation>
    <scope>NUCLEOTIDE SEQUENCE</scope>
    <source>
        <strain evidence="11">FACHB-1375</strain>
    </source>
</reference>
<dbReference type="GO" id="GO:0007165">
    <property type="term" value="P:signal transduction"/>
    <property type="evidence" value="ECO:0007669"/>
    <property type="project" value="InterPro"/>
</dbReference>
<dbReference type="GO" id="GO:0004673">
    <property type="term" value="F:protein histidine kinase activity"/>
    <property type="evidence" value="ECO:0007669"/>
    <property type="project" value="UniProtKB-EC"/>
</dbReference>
<name>A0A926VK76_9CYAN</name>
<dbReference type="SUPFAM" id="SSF55785">
    <property type="entry name" value="PYP-like sensor domain (PAS domain)"/>
    <property type="match status" value="1"/>
</dbReference>
<dbReference type="EMBL" id="JACJPW010000117">
    <property type="protein sequence ID" value="MBD2185340.1"/>
    <property type="molecule type" value="Genomic_DNA"/>
</dbReference>
<comment type="caution">
    <text evidence="11">The sequence shown here is derived from an EMBL/GenBank/DDBJ whole genome shotgun (WGS) entry which is preliminary data.</text>
</comment>
<protein>
    <recommendedName>
        <fullName evidence="2">histidine kinase</fullName>
        <ecNumber evidence="2">2.7.13.3</ecNumber>
    </recommendedName>
</protein>
<evidence type="ECO:0000256" key="1">
    <source>
        <dbReference type="ARBA" id="ARBA00000085"/>
    </source>
</evidence>
<sequence>MSSKSFKSPISQVLGKIPLRIVMIVPFVLQITAAVGIVGYVSFQNGQKAVKDLANKLMDETTGRIEQNLHTYLEIPHRVNKIKLDALESKVLNMDNLSAWENFLWRLVQLYPEVNVSTVANKDGRIRAGDRLEDGTVLMPVLDDFTDYSLQIYNTNEKGERTTVAKVIPNDISGPERRYWYTRQVWYRDAIKADKATWGSITVSLVEPSLLITALETIHDRLGNTQGIMLTSLRLNSTGKFLRSLKIGKTGQAFIMDDLGRLVATSTDEIPFRIDENGKKQMFKATDSSERVTKATSAYLASHPEIFNNFQSSEPIDFKIDGQPQFLRLLPFRDEKGLNWLVAVVIPESDFMEQINANNRNTILLCIAALVIAIVFGIFTSRWISQPILKLSQAAQAIAEGNLHQNVEVKGLKEVSVLEISFNSMAEQLLDSFASLEAKNEALRIAEENYRSIFENALEGIFQATKEGSYMSINPAMARIYGYDSSAEMLAAVTDISAQLYVDSSSLDEFYRQMEEKGNVQKFEYRAYRKDGKIIWVQEDARAVRDTNGNVLYYEGLIQDITERKRREEELKRQLQELRIEIDQQKRQQEVAAITQSDYFQEIQAEASDIELDEFWN</sequence>
<evidence type="ECO:0000256" key="6">
    <source>
        <dbReference type="SAM" id="Coils"/>
    </source>
</evidence>
<evidence type="ECO:0000256" key="4">
    <source>
        <dbReference type="ARBA" id="ARBA00022679"/>
    </source>
</evidence>
<feature type="domain" description="PAC" evidence="9">
    <location>
        <begin position="521"/>
        <end position="573"/>
    </location>
</feature>
<dbReference type="PANTHER" id="PTHR43304:SF1">
    <property type="entry name" value="PAC DOMAIN-CONTAINING PROTEIN"/>
    <property type="match status" value="1"/>
</dbReference>
<dbReference type="PROSITE" id="PS50885">
    <property type="entry name" value="HAMP"/>
    <property type="match status" value="1"/>
</dbReference>
<evidence type="ECO:0000256" key="3">
    <source>
        <dbReference type="ARBA" id="ARBA00022553"/>
    </source>
</evidence>
<dbReference type="InterPro" id="IPR000700">
    <property type="entry name" value="PAS-assoc_C"/>
</dbReference>
<dbReference type="InterPro" id="IPR000014">
    <property type="entry name" value="PAS"/>
</dbReference>
<dbReference type="Pfam" id="PF13426">
    <property type="entry name" value="PAS_9"/>
    <property type="match status" value="1"/>
</dbReference>
<dbReference type="Gene3D" id="6.10.340.10">
    <property type="match status" value="1"/>
</dbReference>
<keyword evidence="12" id="KW-1185">Reference proteome</keyword>
<evidence type="ECO:0000259" key="10">
    <source>
        <dbReference type="PROSITE" id="PS50885"/>
    </source>
</evidence>